<dbReference type="EMBL" id="VUJU01011763">
    <property type="protein sequence ID" value="KAF0710021.1"/>
    <property type="molecule type" value="Genomic_DNA"/>
</dbReference>
<proteinExistence type="predicted"/>
<protein>
    <submittedName>
        <fullName evidence="2">Uncharacterized protein</fullName>
    </submittedName>
</protein>
<sequence length="113" mass="12147">MQHVNVTTDNGDNQTLSSAAVSTKESLMKTEDEQTKKMSASSENLPTIKQRPYGSMPNISVSTTNDGDDNAAIEAPTAAVAVQQVSAEPLEYCPEPNELANYDGPQLRYDIGL</sequence>
<dbReference type="Proteomes" id="UP000478052">
    <property type="component" value="Unassembled WGS sequence"/>
</dbReference>
<evidence type="ECO:0000313" key="2">
    <source>
        <dbReference type="EMBL" id="KAF0710021.1"/>
    </source>
</evidence>
<evidence type="ECO:0000256" key="1">
    <source>
        <dbReference type="SAM" id="MobiDB-lite"/>
    </source>
</evidence>
<feature type="compositionally biased region" description="Polar residues" evidence="1">
    <location>
        <begin position="1"/>
        <end position="25"/>
    </location>
</feature>
<feature type="compositionally biased region" description="Basic and acidic residues" evidence="1">
    <location>
        <begin position="26"/>
        <end position="36"/>
    </location>
</feature>
<reference evidence="2 3" key="1">
    <citation type="submission" date="2019-08" db="EMBL/GenBank/DDBJ databases">
        <title>Whole genome of Aphis craccivora.</title>
        <authorList>
            <person name="Voronova N.V."/>
            <person name="Shulinski R.S."/>
            <person name="Bandarenka Y.V."/>
            <person name="Zhorov D.G."/>
            <person name="Warner D."/>
        </authorList>
    </citation>
    <scope>NUCLEOTIDE SEQUENCE [LARGE SCALE GENOMIC DNA]</scope>
    <source>
        <strain evidence="2">180601</strain>
        <tissue evidence="2">Whole Body</tissue>
    </source>
</reference>
<feature type="non-terminal residue" evidence="2">
    <location>
        <position position="113"/>
    </location>
</feature>
<dbReference type="AlphaFoldDB" id="A0A6G0VX29"/>
<keyword evidence="3" id="KW-1185">Reference proteome</keyword>
<gene>
    <name evidence="2" type="ORF">FWK35_00038862</name>
</gene>
<feature type="compositionally biased region" description="Polar residues" evidence="1">
    <location>
        <begin position="37"/>
        <end position="47"/>
    </location>
</feature>
<feature type="region of interest" description="Disordered" evidence="1">
    <location>
        <begin position="1"/>
        <end position="70"/>
    </location>
</feature>
<accession>A0A6G0VX29</accession>
<evidence type="ECO:0000313" key="3">
    <source>
        <dbReference type="Proteomes" id="UP000478052"/>
    </source>
</evidence>
<comment type="caution">
    <text evidence="2">The sequence shown here is derived from an EMBL/GenBank/DDBJ whole genome shotgun (WGS) entry which is preliminary data.</text>
</comment>
<name>A0A6G0VX29_APHCR</name>
<organism evidence="2 3">
    <name type="scientific">Aphis craccivora</name>
    <name type="common">Cowpea aphid</name>
    <dbReference type="NCBI Taxonomy" id="307492"/>
    <lineage>
        <taxon>Eukaryota</taxon>
        <taxon>Metazoa</taxon>
        <taxon>Ecdysozoa</taxon>
        <taxon>Arthropoda</taxon>
        <taxon>Hexapoda</taxon>
        <taxon>Insecta</taxon>
        <taxon>Pterygota</taxon>
        <taxon>Neoptera</taxon>
        <taxon>Paraneoptera</taxon>
        <taxon>Hemiptera</taxon>
        <taxon>Sternorrhyncha</taxon>
        <taxon>Aphidomorpha</taxon>
        <taxon>Aphidoidea</taxon>
        <taxon>Aphididae</taxon>
        <taxon>Aphidini</taxon>
        <taxon>Aphis</taxon>
        <taxon>Aphis</taxon>
    </lineage>
</organism>